<keyword evidence="4" id="KW-0963">Cytoplasm</keyword>
<evidence type="ECO:0000256" key="4">
    <source>
        <dbReference type="ARBA" id="ARBA00022490"/>
    </source>
</evidence>
<evidence type="ECO:0000256" key="9">
    <source>
        <dbReference type="ARBA" id="ARBA00067327"/>
    </source>
</evidence>
<dbReference type="Pfam" id="PF03810">
    <property type="entry name" value="IBN_N"/>
    <property type="match status" value="1"/>
</dbReference>
<feature type="compositionally biased region" description="Acidic residues" evidence="12">
    <location>
        <begin position="361"/>
        <end position="371"/>
    </location>
</feature>
<evidence type="ECO:0000313" key="14">
    <source>
        <dbReference type="EMBL" id="CBY08006.1"/>
    </source>
</evidence>
<keyword evidence="7" id="KW-0539">Nucleus</keyword>
<dbReference type="PROSITE" id="PS50166">
    <property type="entry name" value="IMPORTIN_B_NT"/>
    <property type="match status" value="1"/>
</dbReference>
<evidence type="ECO:0000256" key="8">
    <source>
        <dbReference type="ARBA" id="ARBA00038423"/>
    </source>
</evidence>
<dbReference type="InterPro" id="IPR011989">
    <property type="entry name" value="ARM-like"/>
</dbReference>
<evidence type="ECO:0000256" key="12">
    <source>
        <dbReference type="SAM" id="MobiDB-lite"/>
    </source>
</evidence>
<evidence type="ECO:0000256" key="1">
    <source>
        <dbReference type="ARBA" id="ARBA00004123"/>
    </source>
</evidence>
<dbReference type="InParanoid" id="E4X749"/>
<evidence type="ECO:0000256" key="2">
    <source>
        <dbReference type="ARBA" id="ARBA00004496"/>
    </source>
</evidence>
<feature type="compositionally biased region" description="Acidic residues" evidence="12">
    <location>
        <begin position="333"/>
        <end position="343"/>
    </location>
</feature>
<dbReference type="Pfam" id="PF25574">
    <property type="entry name" value="TPR_IMB1"/>
    <property type="match status" value="1"/>
</dbReference>
<dbReference type="GO" id="GO:0031981">
    <property type="term" value="C:nuclear lumen"/>
    <property type="evidence" value="ECO:0007669"/>
    <property type="project" value="UniProtKB-ARBA"/>
</dbReference>
<evidence type="ECO:0000259" key="13">
    <source>
        <dbReference type="PROSITE" id="PS50166"/>
    </source>
</evidence>
<keyword evidence="3" id="KW-0813">Transport</keyword>
<evidence type="ECO:0000256" key="10">
    <source>
        <dbReference type="ARBA" id="ARBA00076938"/>
    </source>
</evidence>
<keyword evidence="6" id="KW-0653">Protein transport</keyword>
<name>E4X749_OIKDI</name>
<dbReference type="OrthoDB" id="951172at2759"/>
<evidence type="ECO:0000256" key="5">
    <source>
        <dbReference type="ARBA" id="ARBA00022737"/>
    </source>
</evidence>
<feature type="domain" description="Importin N-terminal" evidence="13">
    <location>
        <begin position="37"/>
        <end position="113"/>
    </location>
</feature>
<evidence type="ECO:0000313" key="15">
    <source>
        <dbReference type="Proteomes" id="UP000001307"/>
    </source>
</evidence>
<evidence type="ECO:0000256" key="3">
    <source>
        <dbReference type="ARBA" id="ARBA00022448"/>
    </source>
</evidence>
<keyword evidence="5" id="KW-0677">Repeat</keyword>
<dbReference type="EMBL" id="FN653027">
    <property type="protein sequence ID" value="CBY08006.1"/>
    <property type="molecule type" value="Genomic_DNA"/>
</dbReference>
<dbReference type="Gene3D" id="1.25.10.10">
    <property type="entry name" value="Leucine-rich Repeat Variant"/>
    <property type="match status" value="1"/>
</dbReference>
<feature type="region of interest" description="Disordered" evidence="12">
    <location>
        <begin position="332"/>
        <end position="371"/>
    </location>
</feature>
<dbReference type="Proteomes" id="UP000001307">
    <property type="component" value="Unassembled WGS sequence"/>
</dbReference>
<proteinExistence type="inferred from homology"/>
<dbReference type="InterPro" id="IPR016024">
    <property type="entry name" value="ARM-type_fold"/>
</dbReference>
<dbReference type="InterPro" id="IPR040122">
    <property type="entry name" value="Importin_beta"/>
</dbReference>
<dbReference type="FunFam" id="1.25.10.10:FF:000028">
    <property type="entry name" value="Transportin-1 isoform 1"/>
    <property type="match status" value="1"/>
</dbReference>
<evidence type="ECO:0000256" key="6">
    <source>
        <dbReference type="ARBA" id="ARBA00022927"/>
    </source>
</evidence>
<dbReference type="FunCoup" id="E4X749">
    <property type="interactions" value="1091"/>
</dbReference>
<dbReference type="InterPro" id="IPR058584">
    <property type="entry name" value="IMB1_TNPO1-like_TPR"/>
</dbReference>
<reference evidence="14" key="1">
    <citation type="journal article" date="2010" name="Science">
        <title>Plasticity of animal genome architecture unmasked by rapid evolution of a pelagic tunicate.</title>
        <authorList>
            <person name="Denoeud F."/>
            <person name="Henriet S."/>
            <person name="Mungpakdee S."/>
            <person name="Aury J.M."/>
            <person name="Da Silva C."/>
            <person name="Brinkmann H."/>
            <person name="Mikhaleva J."/>
            <person name="Olsen L.C."/>
            <person name="Jubin C."/>
            <person name="Canestro C."/>
            <person name="Bouquet J.M."/>
            <person name="Danks G."/>
            <person name="Poulain J."/>
            <person name="Campsteijn C."/>
            <person name="Adamski M."/>
            <person name="Cross I."/>
            <person name="Yadetie F."/>
            <person name="Muffato M."/>
            <person name="Louis A."/>
            <person name="Butcher S."/>
            <person name="Tsagkogeorga G."/>
            <person name="Konrad A."/>
            <person name="Singh S."/>
            <person name="Jensen M.F."/>
            <person name="Cong E.H."/>
            <person name="Eikeseth-Otteraa H."/>
            <person name="Noel B."/>
            <person name="Anthouard V."/>
            <person name="Porcel B.M."/>
            <person name="Kachouri-Lafond R."/>
            <person name="Nishino A."/>
            <person name="Ugolini M."/>
            <person name="Chourrout P."/>
            <person name="Nishida H."/>
            <person name="Aasland R."/>
            <person name="Huzurbazar S."/>
            <person name="Westhof E."/>
            <person name="Delsuc F."/>
            <person name="Lehrach H."/>
            <person name="Reinhardt R."/>
            <person name="Weissenbach J."/>
            <person name="Roy S.W."/>
            <person name="Artiguenave F."/>
            <person name="Postlethwait J.H."/>
            <person name="Manak J.R."/>
            <person name="Thompson E.M."/>
            <person name="Jaillon O."/>
            <person name="Du Pasquier L."/>
            <person name="Boudinot P."/>
            <person name="Liberles D.A."/>
            <person name="Volff J.N."/>
            <person name="Philippe H."/>
            <person name="Lenhard B."/>
            <person name="Roest Crollius H."/>
            <person name="Wincker P."/>
            <person name="Chourrout D."/>
        </authorList>
    </citation>
    <scope>NUCLEOTIDE SEQUENCE [LARGE SCALE GENOMIC DNA]</scope>
</reference>
<gene>
    <name evidence="14" type="ORF">GSOID_T00003372001</name>
</gene>
<protein>
    <recommendedName>
        <fullName evidence="9">Transportin-1</fullName>
    </recommendedName>
    <alternativeName>
        <fullName evidence="10">Importin beta-2</fullName>
    </alternativeName>
    <alternativeName>
        <fullName evidence="11">Karyopherin beta-2</fullName>
    </alternativeName>
</protein>
<dbReference type="Pfam" id="PF13513">
    <property type="entry name" value="HEAT_EZ"/>
    <property type="match status" value="1"/>
</dbReference>
<evidence type="ECO:0000256" key="11">
    <source>
        <dbReference type="ARBA" id="ARBA00080641"/>
    </source>
</evidence>
<organism evidence="14">
    <name type="scientific">Oikopleura dioica</name>
    <name type="common">Tunicate</name>
    <dbReference type="NCBI Taxonomy" id="34765"/>
    <lineage>
        <taxon>Eukaryota</taxon>
        <taxon>Metazoa</taxon>
        <taxon>Chordata</taxon>
        <taxon>Tunicata</taxon>
        <taxon>Appendicularia</taxon>
        <taxon>Copelata</taxon>
        <taxon>Oikopleuridae</taxon>
        <taxon>Oikopleura</taxon>
    </lineage>
</organism>
<comment type="subcellular location">
    <subcellularLocation>
        <location evidence="2">Cytoplasm</location>
    </subcellularLocation>
    <subcellularLocation>
        <location evidence="1">Nucleus</location>
    </subcellularLocation>
</comment>
<dbReference type="AlphaFoldDB" id="E4X749"/>
<dbReference type="SUPFAM" id="SSF48371">
    <property type="entry name" value="ARM repeat"/>
    <property type="match status" value="1"/>
</dbReference>
<comment type="similarity">
    <text evidence="8">Belongs to the importin beta family. Importin beta-2 subfamily.</text>
</comment>
<accession>E4X749</accession>
<dbReference type="SMART" id="SM00913">
    <property type="entry name" value="IBN_N"/>
    <property type="match status" value="1"/>
</dbReference>
<keyword evidence="15" id="KW-1185">Reference proteome</keyword>
<dbReference type="GO" id="GO:0031267">
    <property type="term" value="F:small GTPase binding"/>
    <property type="evidence" value="ECO:0007669"/>
    <property type="project" value="InterPro"/>
</dbReference>
<sequence>MNGPAGGSWTPNDNDLRAILDLLHNSQSSDNEVHRQVQQRLQELNNYPDFHNYLAIILSSSLDTLRSESETTRSLAGLILKNNIRQYFLPMNPQVMMQRLHFIKAEVIKAVSDPSQLIRATGSIVVTTLASKVGLQYWPELFPCLHQMLDTGRDECIDGAFSTFVKLCEDCQDQLDTEEMEGVLNNLIETFLRYCGFQNAKIRSQSVNCINHFIHSRSGIVSKHIDDFLRALFKLAEDDSPDVRRYVCRGLVMIQEFHFEKLQPSMNDLVRYMLKQTQDEDEKVALEACEFWMALAEQQECVQVLGPFLNHLIPVLINGMRYSETDVLALRGDEDDENVPDSDQDIRPRHHRARMHGAGDGESDDEDEDPMADWNIRKCSAAALDQLSNVFKDDILPHVLPKLEEVLYQNDWVYRESGILVLGAISDGCSIGMAEHLPQVVPYLIQRLADKKALVRSITCWTLSRYSSWIVQQSMVSHDTYLKPLINELLQRIVDHNKRVQEAACSAFATLEEEACGELVPYLTYILDTLVFAFSKYQKKNLLILYDAIGTLADSVGGHLNKQEYVDKLMPSLFNKWHGLSDDDRDLFPLLECLSSVATAMGPGFQPYSEAVFQRCVKLVEQTLLQDRLFQENSDHEPPNKDFAIVALDLLSGLAEGMGNILEPLVAQSNLLNLMGSCMMDPLPEVRQSAFALLGDLTKACFKLVQPCVNQLLPILARNLNPDYISVCNNACWAIGEVAIVHGEGMQQHIQVILPPLIDISRRVTTPKTLLENTGITLGRLGLYCHKEVAPYLGQFIRTWCTSLRNIRDNEEKDSAFRGMCLMIRDNAAAAVHELIYFIDAIVSWINPKDDLKQMFSQILNEFRTQVGEAQWTNFRNQFPQPLSEKLAAQYNM</sequence>
<dbReference type="PANTHER" id="PTHR10527">
    <property type="entry name" value="IMPORTIN BETA"/>
    <property type="match status" value="1"/>
</dbReference>
<dbReference type="GO" id="GO:0006606">
    <property type="term" value="P:protein import into nucleus"/>
    <property type="evidence" value="ECO:0007669"/>
    <property type="project" value="InterPro"/>
</dbReference>
<evidence type="ECO:0000256" key="7">
    <source>
        <dbReference type="ARBA" id="ARBA00023242"/>
    </source>
</evidence>
<dbReference type="InterPro" id="IPR001494">
    <property type="entry name" value="Importin-beta_N"/>
</dbReference>
<dbReference type="GO" id="GO:0005737">
    <property type="term" value="C:cytoplasm"/>
    <property type="evidence" value="ECO:0007669"/>
    <property type="project" value="UniProtKB-SubCell"/>
</dbReference>